<dbReference type="InterPro" id="IPR000101">
    <property type="entry name" value="GGT_peptidase"/>
</dbReference>
<dbReference type="AlphaFoldDB" id="T1DFN3"/>
<dbReference type="PANTHER" id="PTHR11686">
    <property type="entry name" value="GAMMA GLUTAMYL TRANSPEPTIDASE"/>
    <property type="match status" value="1"/>
</dbReference>
<sequence>MVVGGAGGSRITTATVTLLFRYLFFGEDLDSVMAARRLHHQLAPMVVDYEKGFDETILDGLRERGHVVKEKSPDAGFAAATAITKGMDHEVSAAFDPRRGGSVEIVA</sequence>
<organism evidence="2">
    <name type="scientific">Psorophora albipes</name>
    <dbReference type="NCBI Taxonomy" id="869069"/>
    <lineage>
        <taxon>Eukaryota</taxon>
        <taxon>Metazoa</taxon>
        <taxon>Ecdysozoa</taxon>
        <taxon>Arthropoda</taxon>
        <taxon>Hexapoda</taxon>
        <taxon>Insecta</taxon>
        <taxon>Pterygota</taxon>
        <taxon>Neoptera</taxon>
        <taxon>Endopterygota</taxon>
        <taxon>Diptera</taxon>
        <taxon>Nematocera</taxon>
        <taxon>Culicoidea</taxon>
        <taxon>Culicidae</taxon>
        <taxon>Culicinae</taxon>
        <taxon>Aedini</taxon>
        <taxon>Psorophora</taxon>
    </lineage>
</organism>
<dbReference type="Gene3D" id="3.60.20.40">
    <property type="match status" value="1"/>
</dbReference>
<proteinExistence type="evidence at transcript level"/>
<accession>T1DFN3</accession>
<dbReference type="PANTHER" id="PTHR11686:SF72">
    <property type="entry name" value="GAMMA-GLUTAMYL TRANSPEPTIDASE, ISOFORM A"/>
    <property type="match status" value="1"/>
</dbReference>
<dbReference type="SUPFAM" id="SSF56235">
    <property type="entry name" value="N-terminal nucleophile aminohydrolases (Ntn hydrolases)"/>
    <property type="match status" value="1"/>
</dbReference>
<evidence type="ECO:0000256" key="1">
    <source>
        <dbReference type="PIRSR" id="PIRSR600101-2"/>
    </source>
</evidence>
<dbReference type="GO" id="GO:0006751">
    <property type="term" value="P:glutathione catabolic process"/>
    <property type="evidence" value="ECO:0007669"/>
    <property type="project" value="InterPro"/>
</dbReference>
<evidence type="ECO:0000313" key="2">
    <source>
        <dbReference type="EMBL" id="JAA94345.1"/>
    </source>
</evidence>
<name>T1DFN3_9DIPT</name>
<dbReference type="EMBL" id="GALA01000507">
    <property type="protein sequence ID" value="JAA94345.1"/>
    <property type="molecule type" value="mRNA"/>
</dbReference>
<dbReference type="GO" id="GO:0036374">
    <property type="term" value="F:glutathione hydrolase activity"/>
    <property type="evidence" value="ECO:0007669"/>
    <property type="project" value="InterPro"/>
</dbReference>
<feature type="binding site" evidence="1">
    <location>
        <position position="8"/>
    </location>
    <ligand>
        <name>L-glutamate</name>
        <dbReference type="ChEBI" id="CHEBI:29985"/>
    </ligand>
</feature>
<protein>
    <submittedName>
        <fullName evidence="2">Putative gamma glutamyl transpeptidase</fullName>
    </submittedName>
</protein>
<dbReference type="Pfam" id="PF01019">
    <property type="entry name" value="G_glu_transpept"/>
    <property type="match status" value="1"/>
</dbReference>
<dbReference type="GO" id="GO:0005886">
    <property type="term" value="C:plasma membrane"/>
    <property type="evidence" value="ECO:0007669"/>
    <property type="project" value="TreeGrafter"/>
</dbReference>
<dbReference type="InterPro" id="IPR029055">
    <property type="entry name" value="Ntn_hydrolases_N"/>
</dbReference>
<reference evidence="2" key="1">
    <citation type="journal article" date="2013" name="BMC Genomics">
        <title>A deep insight into the sialotranscriptome of the mosquito, Psorophora albipes.</title>
        <authorList>
            <person name="Chagas A.C."/>
            <person name="Calvo E."/>
            <person name="Rios-Velasquez C.M."/>
            <person name="Pessoa F.A."/>
            <person name="Medeiros J.F."/>
            <person name="Ribeiro J.M."/>
        </authorList>
    </citation>
    <scope>NUCLEOTIDE SEQUENCE</scope>
</reference>
<dbReference type="InterPro" id="IPR043137">
    <property type="entry name" value="GGT_ssub_C"/>
</dbReference>